<feature type="compositionally biased region" description="Basic and acidic residues" evidence="1">
    <location>
        <begin position="31"/>
        <end position="42"/>
    </location>
</feature>
<feature type="non-terminal residue" evidence="2">
    <location>
        <position position="1"/>
    </location>
</feature>
<name>A0AA38LLD0_TAXCH</name>
<evidence type="ECO:0000256" key="1">
    <source>
        <dbReference type="SAM" id="MobiDB-lite"/>
    </source>
</evidence>
<evidence type="ECO:0000313" key="2">
    <source>
        <dbReference type="EMBL" id="KAH9325522.1"/>
    </source>
</evidence>
<reference evidence="2 3" key="1">
    <citation type="journal article" date="2021" name="Nat. Plants">
        <title>The Taxus genome provides insights into paclitaxel biosynthesis.</title>
        <authorList>
            <person name="Xiong X."/>
            <person name="Gou J."/>
            <person name="Liao Q."/>
            <person name="Li Y."/>
            <person name="Zhou Q."/>
            <person name="Bi G."/>
            <person name="Li C."/>
            <person name="Du R."/>
            <person name="Wang X."/>
            <person name="Sun T."/>
            <person name="Guo L."/>
            <person name="Liang H."/>
            <person name="Lu P."/>
            <person name="Wu Y."/>
            <person name="Zhang Z."/>
            <person name="Ro D.K."/>
            <person name="Shang Y."/>
            <person name="Huang S."/>
            <person name="Yan J."/>
        </authorList>
    </citation>
    <scope>NUCLEOTIDE SEQUENCE [LARGE SCALE GENOMIC DNA]</scope>
    <source>
        <strain evidence="2">Ta-2019</strain>
    </source>
</reference>
<comment type="caution">
    <text evidence="2">The sequence shown here is derived from an EMBL/GenBank/DDBJ whole genome shotgun (WGS) entry which is preliminary data.</text>
</comment>
<gene>
    <name evidence="2" type="ORF">KI387_005700</name>
</gene>
<dbReference type="EMBL" id="JAHRHJ020000002">
    <property type="protein sequence ID" value="KAH9325522.1"/>
    <property type="molecule type" value="Genomic_DNA"/>
</dbReference>
<sequence length="60" mass="6900">VEELKRITRSRRVVGSCLICSSFRNSPKPELSTRSRSNDVFKKSRRGSRHSHGRPLSTMQ</sequence>
<accession>A0AA38LLD0</accession>
<feature type="non-terminal residue" evidence="2">
    <location>
        <position position="60"/>
    </location>
</feature>
<feature type="compositionally biased region" description="Basic residues" evidence="1">
    <location>
        <begin position="43"/>
        <end position="53"/>
    </location>
</feature>
<protein>
    <submittedName>
        <fullName evidence="2">Uncharacterized protein</fullName>
    </submittedName>
</protein>
<proteinExistence type="predicted"/>
<keyword evidence="3" id="KW-1185">Reference proteome</keyword>
<feature type="region of interest" description="Disordered" evidence="1">
    <location>
        <begin position="25"/>
        <end position="60"/>
    </location>
</feature>
<organism evidence="2 3">
    <name type="scientific">Taxus chinensis</name>
    <name type="common">Chinese yew</name>
    <name type="synonym">Taxus wallichiana var. chinensis</name>
    <dbReference type="NCBI Taxonomy" id="29808"/>
    <lineage>
        <taxon>Eukaryota</taxon>
        <taxon>Viridiplantae</taxon>
        <taxon>Streptophyta</taxon>
        <taxon>Embryophyta</taxon>
        <taxon>Tracheophyta</taxon>
        <taxon>Spermatophyta</taxon>
        <taxon>Pinopsida</taxon>
        <taxon>Pinidae</taxon>
        <taxon>Conifers II</taxon>
        <taxon>Cupressales</taxon>
        <taxon>Taxaceae</taxon>
        <taxon>Taxus</taxon>
    </lineage>
</organism>
<dbReference type="AlphaFoldDB" id="A0AA38LLD0"/>
<dbReference type="Proteomes" id="UP000824469">
    <property type="component" value="Unassembled WGS sequence"/>
</dbReference>
<evidence type="ECO:0000313" key="3">
    <source>
        <dbReference type="Proteomes" id="UP000824469"/>
    </source>
</evidence>